<dbReference type="RefSeq" id="WP_129885743.1">
    <property type="nucleotide sequence ID" value="NZ_CP035758.1"/>
</dbReference>
<dbReference type="EMBL" id="CP035758">
    <property type="protein sequence ID" value="QBD75144.1"/>
    <property type="molecule type" value="Genomic_DNA"/>
</dbReference>
<proteinExistence type="predicted"/>
<feature type="domain" description="BD-FAE-like" evidence="1">
    <location>
        <begin position="19"/>
        <end position="97"/>
    </location>
</feature>
<evidence type="ECO:0000313" key="2">
    <source>
        <dbReference type="EMBL" id="QBD75144.1"/>
    </source>
</evidence>
<dbReference type="InterPro" id="IPR049492">
    <property type="entry name" value="BD-FAE-like_dom"/>
</dbReference>
<sequence length="116" mass="12446">MDENHQGQIKPGALDEDWNQASLVQAITHWFGPTDFVTMATRAPLEAHIVPPPFECALFGPGSDDEIAAKAPPFLIMHGDRDRMVPIADAEEFHAALSRCGAHSTFVSLGGAGHEG</sequence>
<dbReference type="Proteomes" id="UP000290365">
    <property type="component" value="Chromosome"/>
</dbReference>
<dbReference type="Pfam" id="PF20434">
    <property type="entry name" value="BD-FAE"/>
    <property type="match status" value="1"/>
</dbReference>
<gene>
    <name evidence="2" type="ORF">EPA93_03680</name>
</gene>
<dbReference type="Gene3D" id="3.40.50.1820">
    <property type="entry name" value="alpha/beta hydrolase"/>
    <property type="match status" value="1"/>
</dbReference>
<dbReference type="SUPFAM" id="SSF53474">
    <property type="entry name" value="alpha/beta-Hydrolases"/>
    <property type="match status" value="1"/>
</dbReference>
<protein>
    <recommendedName>
        <fullName evidence="1">BD-FAE-like domain-containing protein</fullName>
    </recommendedName>
</protein>
<evidence type="ECO:0000259" key="1">
    <source>
        <dbReference type="Pfam" id="PF20434"/>
    </source>
</evidence>
<dbReference type="InterPro" id="IPR029058">
    <property type="entry name" value="AB_hydrolase_fold"/>
</dbReference>
<dbReference type="KEGG" id="kbs:EPA93_03680"/>
<keyword evidence="3" id="KW-1185">Reference proteome</keyword>
<accession>A0A4P6JJ62</accession>
<reference evidence="2 3" key="1">
    <citation type="submission" date="2019-01" db="EMBL/GenBank/DDBJ databases">
        <title>Ktedonosporobacter rubrisoli SCAWS-G2.</title>
        <authorList>
            <person name="Huang Y."/>
            <person name="Yan B."/>
        </authorList>
    </citation>
    <scope>NUCLEOTIDE SEQUENCE [LARGE SCALE GENOMIC DNA]</scope>
    <source>
        <strain evidence="2 3">SCAWS-G2</strain>
    </source>
</reference>
<dbReference type="OrthoDB" id="24847at2"/>
<name>A0A4P6JJ62_KTERU</name>
<dbReference type="AlphaFoldDB" id="A0A4P6JJ62"/>
<organism evidence="2 3">
    <name type="scientific">Ktedonosporobacter rubrisoli</name>
    <dbReference type="NCBI Taxonomy" id="2509675"/>
    <lineage>
        <taxon>Bacteria</taxon>
        <taxon>Bacillati</taxon>
        <taxon>Chloroflexota</taxon>
        <taxon>Ktedonobacteria</taxon>
        <taxon>Ktedonobacterales</taxon>
        <taxon>Ktedonosporobacteraceae</taxon>
        <taxon>Ktedonosporobacter</taxon>
    </lineage>
</organism>
<evidence type="ECO:0000313" key="3">
    <source>
        <dbReference type="Proteomes" id="UP000290365"/>
    </source>
</evidence>